<accession>A0A939T9X4</accession>
<feature type="transmembrane region" description="Helical" evidence="7">
    <location>
        <begin position="68"/>
        <end position="86"/>
    </location>
</feature>
<dbReference type="PANTHER" id="PTHR23517">
    <property type="entry name" value="RESISTANCE PROTEIN MDTM, PUTATIVE-RELATED-RELATED"/>
    <property type="match status" value="1"/>
</dbReference>
<dbReference type="SUPFAM" id="SSF103473">
    <property type="entry name" value="MFS general substrate transporter"/>
    <property type="match status" value="1"/>
</dbReference>
<keyword evidence="3" id="KW-1003">Cell membrane</keyword>
<dbReference type="InterPro" id="IPR011701">
    <property type="entry name" value="MFS"/>
</dbReference>
<comment type="subcellular location">
    <subcellularLocation>
        <location evidence="1">Cell membrane</location>
        <topology evidence="1">Multi-pass membrane protein</topology>
    </subcellularLocation>
</comment>
<sequence>MFGTLPGQARALLWIRVINQMGAYALAFLAVLAGPKLAPAVLISFGIAALISRWIGGLLLDRFAPRTVVALGLFSTGTAMALLAAAHGATQLVAASALVGLAFELYEPATQELLARVTSGDSRQDAYRLFGTSLVASGAVGGLIAAVLLPLGVRWLVAVDALSCIAAGVLTVLLLEGGGFSQGARGDGGARWRPPMVLVRVTLACTAFAFGYLAVLMFMPFILLQRGAPGWLPGVTLTSAALIGPVAAHLTRRVLNPRSHGFVLSGGAVVLGALTLLMALSGGVVVAVLAYLGWAVINSAALGRWQALVADLAPEAERPRWFAMQGSSWGVAQPVVPLAVAVVAGIVGGTAVAAPLTGGLAFLAVPLLMGVRRSAKDSVPDPAA</sequence>
<evidence type="ECO:0000313" key="8">
    <source>
        <dbReference type="EMBL" id="MBO2454764.1"/>
    </source>
</evidence>
<feature type="transmembrane region" description="Helical" evidence="7">
    <location>
        <begin position="230"/>
        <end position="250"/>
    </location>
</feature>
<feature type="transmembrane region" description="Helical" evidence="7">
    <location>
        <begin position="129"/>
        <end position="149"/>
    </location>
</feature>
<feature type="transmembrane region" description="Helical" evidence="7">
    <location>
        <begin position="12"/>
        <end position="31"/>
    </location>
</feature>
<feature type="transmembrane region" description="Helical" evidence="7">
    <location>
        <begin position="262"/>
        <end position="294"/>
    </location>
</feature>
<feature type="transmembrane region" description="Helical" evidence="7">
    <location>
        <begin position="92"/>
        <end position="109"/>
    </location>
</feature>
<dbReference type="InterPro" id="IPR050171">
    <property type="entry name" value="MFS_Transporters"/>
</dbReference>
<evidence type="ECO:0000313" key="9">
    <source>
        <dbReference type="Proteomes" id="UP000669179"/>
    </source>
</evidence>
<keyword evidence="4 7" id="KW-0812">Transmembrane</keyword>
<dbReference type="GO" id="GO:0005886">
    <property type="term" value="C:plasma membrane"/>
    <property type="evidence" value="ECO:0007669"/>
    <property type="project" value="UniProtKB-SubCell"/>
</dbReference>
<gene>
    <name evidence="8" type="ORF">J4573_47285</name>
</gene>
<name>A0A939T9X4_9ACTN</name>
<feature type="transmembrane region" description="Helical" evidence="7">
    <location>
        <begin position="155"/>
        <end position="176"/>
    </location>
</feature>
<evidence type="ECO:0000256" key="2">
    <source>
        <dbReference type="ARBA" id="ARBA00022448"/>
    </source>
</evidence>
<evidence type="ECO:0000256" key="4">
    <source>
        <dbReference type="ARBA" id="ARBA00022692"/>
    </source>
</evidence>
<dbReference type="Gene3D" id="1.20.1250.20">
    <property type="entry name" value="MFS general substrate transporter like domains"/>
    <property type="match status" value="2"/>
</dbReference>
<keyword evidence="5 7" id="KW-1133">Transmembrane helix</keyword>
<dbReference type="Pfam" id="PF07690">
    <property type="entry name" value="MFS_1"/>
    <property type="match status" value="1"/>
</dbReference>
<dbReference type="EMBL" id="JAGEOJ010000029">
    <property type="protein sequence ID" value="MBO2454764.1"/>
    <property type="molecule type" value="Genomic_DNA"/>
</dbReference>
<keyword evidence="6 7" id="KW-0472">Membrane</keyword>
<evidence type="ECO:0000256" key="1">
    <source>
        <dbReference type="ARBA" id="ARBA00004651"/>
    </source>
</evidence>
<dbReference type="PANTHER" id="PTHR23517:SF2">
    <property type="entry name" value="MULTIDRUG RESISTANCE PROTEIN MDTH"/>
    <property type="match status" value="1"/>
</dbReference>
<organism evidence="8 9">
    <name type="scientific">Actinomadura barringtoniae</name>
    <dbReference type="NCBI Taxonomy" id="1427535"/>
    <lineage>
        <taxon>Bacteria</taxon>
        <taxon>Bacillati</taxon>
        <taxon>Actinomycetota</taxon>
        <taxon>Actinomycetes</taxon>
        <taxon>Streptosporangiales</taxon>
        <taxon>Thermomonosporaceae</taxon>
        <taxon>Actinomadura</taxon>
    </lineage>
</organism>
<protein>
    <submittedName>
        <fullName evidence="8">MFS transporter</fullName>
    </submittedName>
</protein>
<proteinExistence type="predicted"/>
<evidence type="ECO:0000256" key="6">
    <source>
        <dbReference type="ARBA" id="ARBA00023136"/>
    </source>
</evidence>
<reference evidence="8" key="1">
    <citation type="submission" date="2021-03" db="EMBL/GenBank/DDBJ databases">
        <authorList>
            <person name="Kanchanasin P."/>
            <person name="Saeng-In P."/>
            <person name="Phongsopitanun W."/>
            <person name="Yuki M."/>
            <person name="Kudo T."/>
            <person name="Ohkuma M."/>
            <person name="Tanasupawat S."/>
        </authorList>
    </citation>
    <scope>NUCLEOTIDE SEQUENCE</scope>
    <source>
        <strain evidence="8">GKU 128</strain>
    </source>
</reference>
<evidence type="ECO:0000256" key="7">
    <source>
        <dbReference type="SAM" id="Phobius"/>
    </source>
</evidence>
<keyword evidence="9" id="KW-1185">Reference proteome</keyword>
<dbReference type="AlphaFoldDB" id="A0A939T9X4"/>
<keyword evidence="2" id="KW-0813">Transport</keyword>
<evidence type="ECO:0000256" key="3">
    <source>
        <dbReference type="ARBA" id="ARBA00022475"/>
    </source>
</evidence>
<dbReference type="InterPro" id="IPR036259">
    <property type="entry name" value="MFS_trans_sf"/>
</dbReference>
<dbReference type="RefSeq" id="WP_208262995.1">
    <property type="nucleotide sequence ID" value="NZ_JAGEOJ010000029.1"/>
</dbReference>
<dbReference type="GO" id="GO:0022857">
    <property type="term" value="F:transmembrane transporter activity"/>
    <property type="evidence" value="ECO:0007669"/>
    <property type="project" value="InterPro"/>
</dbReference>
<dbReference type="Proteomes" id="UP000669179">
    <property type="component" value="Unassembled WGS sequence"/>
</dbReference>
<feature type="transmembrane region" description="Helical" evidence="7">
    <location>
        <begin position="338"/>
        <end position="368"/>
    </location>
</feature>
<comment type="caution">
    <text evidence="8">The sequence shown here is derived from an EMBL/GenBank/DDBJ whole genome shotgun (WGS) entry which is preliminary data.</text>
</comment>
<evidence type="ECO:0000256" key="5">
    <source>
        <dbReference type="ARBA" id="ARBA00022989"/>
    </source>
</evidence>
<feature type="transmembrane region" description="Helical" evidence="7">
    <location>
        <begin position="197"/>
        <end position="224"/>
    </location>
</feature>
<feature type="transmembrane region" description="Helical" evidence="7">
    <location>
        <begin position="37"/>
        <end position="56"/>
    </location>
</feature>